<organism evidence="4 10">
    <name type="scientific">Phytophthora fragariae</name>
    <dbReference type="NCBI Taxonomy" id="53985"/>
    <lineage>
        <taxon>Eukaryota</taxon>
        <taxon>Sar</taxon>
        <taxon>Stramenopiles</taxon>
        <taxon>Oomycota</taxon>
        <taxon>Peronosporomycetes</taxon>
        <taxon>Peronosporales</taxon>
        <taxon>Peronosporaceae</taxon>
        <taxon>Phytophthora</taxon>
    </lineage>
</organism>
<feature type="repeat" description="ANK" evidence="3">
    <location>
        <begin position="224"/>
        <end position="256"/>
    </location>
</feature>
<dbReference type="SUPFAM" id="SSF48403">
    <property type="entry name" value="Ankyrin repeat"/>
    <property type="match status" value="1"/>
</dbReference>
<dbReference type="InterPro" id="IPR027417">
    <property type="entry name" value="P-loop_NTPase"/>
</dbReference>
<dbReference type="GO" id="GO:0051059">
    <property type="term" value="F:NF-kappaB binding"/>
    <property type="evidence" value="ECO:0007669"/>
    <property type="project" value="TreeGrafter"/>
</dbReference>
<feature type="repeat" description="ANK" evidence="3">
    <location>
        <begin position="91"/>
        <end position="123"/>
    </location>
</feature>
<keyword evidence="2 3" id="KW-0040">ANK repeat</keyword>
<evidence type="ECO:0000313" key="8">
    <source>
        <dbReference type="EMBL" id="KAE9241015.1"/>
    </source>
</evidence>
<dbReference type="GO" id="GO:0071356">
    <property type="term" value="P:cellular response to tumor necrosis factor"/>
    <property type="evidence" value="ECO:0007669"/>
    <property type="project" value="TreeGrafter"/>
</dbReference>
<dbReference type="SUPFAM" id="SSF52540">
    <property type="entry name" value="P-loop containing nucleoside triphosphate hydrolases"/>
    <property type="match status" value="1"/>
</dbReference>
<dbReference type="Pfam" id="PF08477">
    <property type="entry name" value="Roc"/>
    <property type="match status" value="1"/>
</dbReference>
<feature type="repeat" description="ANK" evidence="3">
    <location>
        <begin position="257"/>
        <end position="289"/>
    </location>
</feature>
<reference evidence="10 11" key="1">
    <citation type="submission" date="2018-08" db="EMBL/GenBank/DDBJ databases">
        <title>Genomic investigation of the strawberry pathogen Phytophthora fragariae indicates pathogenicity is determined by transcriptional variation in three key races.</title>
        <authorList>
            <person name="Adams T.M."/>
            <person name="Armitage A.D."/>
            <person name="Sobczyk M.K."/>
            <person name="Bates H.J."/>
            <person name="Dunwell J.M."/>
            <person name="Nellist C.F."/>
            <person name="Harrison R.J."/>
        </authorList>
    </citation>
    <scope>NUCLEOTIDE SEQUENCE [LARGE SCALE GENOMIC DNA]</scope>
    <source>
        <strain evidence="9 12">A4</strain>
        <strain evidence="8 13">BC-1</strain>
        <strain evidence="7 11">NOV-27</strain>
        <strain evidence="6 14">NOV-5</strain>
        <strain evidence="5 15">NOV-71</strain>
        <strain evidence="4 10">NOV-9</strain>
    </source>
</reference>
<dbReference type="PROSITE" id="PS50297">
    <property type="entry name" value="ANK_REP_REGION"/>
    <property type="match status" value="4"/>
</dbReference>
<evidence type="ECO:0000313" key="10">
    <source>
        <dbReference type="Proteomes" id="UP000429523"/>
    </source>
</evidence>
<dbReference type="EMBL" id="QXGB01000509">
    <property type="protein sequence ID" value="KAE9212382.1"/>
    <property type="molecule type" value="Genomic_DNA"/>
</dbReference>
<dbReference type="EMBL" id="QXFZ01000297">
    <property type="protein sequence ID" value="KAE9122370.1"/>
    <property type="molecule type" value="Genomic_DNA"/>
</dbReference>
<dbReference type="EMBL" id="QXGD01000392">
    <property type="protein sequence ID" value="KAE9241015.1"/>
    <property type="molecule type" value="Genomic_DNA"/>
</dbReference>
<evidence type="ECO:0000313" key="5">
    <source>
        <dbReference type="EMBL" id="KAE9122370.1"/>
    </source>
</evidence>
<evidence type="ECO:0000256" key="3">
    <source>
        <dbReference type="PROSITE-ProRule" id="PRU00023"/>
    </source>
</evidence>
<dbReference type="Gene3D" id="3.40.50.300">
    <property type="entry name" value="P-loop containing nucleotide triphosphate hydrolases"/>
    <property type="match status" value="1"/>
</dbReference>
<feature type="repeat" description="ANK" evidence="3">
    <location>
        <begin position="191"/>
        <end position="223"/>
    </location>
</feature>
<gene>
    <name evidence="9" type="ORF">PF001_g11453</name>
    <name evidence="8" type="ORF">PF002_g9472</name>
    <name evidence="7" type="ORF">PF005_g10610</name>
    <name evidence="6" type="ORF">PF006_g9989</name>
    <name evidence="5" type="ORF">PF007_g7470</name>
    <name evidence="4" type="ORF">PF009_g7954</name>
</gene>
<dbReference type="Proteomes" id="UP000433483">
    <property type="component" value="Unassembled WGS sequence"/>
</dbReference>
<evidence type="ECO:0000313" key="13">
    <source>
        <dbReference type="Proteomes" id="UP000440367"/>
    </source>
</evidence>
<dbReference type="PANTHER" id="PTHR46680:SF3">
    <property type="entry name" value="NF-KAPPA-B INHIBITOR CACTUS"/>
    <property type="match status" value="1"/>
</dbReference>
<dbReference type="Pfam" id="PF00023">
    <property type="entry name" value="Ank"/>
    <property type="match status" value="1"/>
</dbReference>
<dbReference type="Proteomes" id="UP000440732">
    <property type="component" value="Unassembled WGS sequence"/>
</dbReference>
<name>A0A6A3FE80_9STRA</name>
<evidence type="ECO:0000313" key="15">
    <source>
        <dbReference type="Proteomes" id="UP000441208"/>
    </source>
</evidence>
<dbReference type="InterPro" id="IPR002110">
    <property type="entry name" value="Ankyrin_rpt"/>
</dbReference>
<dbReference type="InterPro" id="IPR036770">
    <property type="entry name" value="Ankyrin_rpt-contain_sf"/>
</dbReference>
<evidence type="ECO:0000313" key="4">
    <source>
        <dbReference type="EMBL" id="KAE8942270.1"/>
    </source>
</evidence>
<dbReference type="GO" id="GO:0005829">
    <property type="term" value="C:cytosol"/>
    <property type="evidence" value="ECO:0007669"/>
    <property type="project" value="TreeGrafter"/>
</dbReference>
<dbReference type="PANTHER" id="PTHR46680">
    <property type="entry name" value="NF-KAPPA-B INHIBITOR ALPHA"/>
    <property type="match status" value="1"/>
</dbReference>
<dbReference type="Proteomes" id="UP000440367">
    <property type="component" value="Unassembled WGS sequence"/>
</dbReference>
<dbReference type="PROSITE" id="PS50088">
    <property type="entry name" value="ANK_REPEAT"/>
    <property type="match status" value="6"/>
</dbReference>
<dbReference type="SMART" id="SM00248">
    <property type="entry name" value="ANK"/>
    <property type="match status" value="7"/>
</dbReference>
<dbReference type="EMBL" id="QXGA01000492">
    <property type="protein sequence ID" value="KAE9145117.1"/>
    <property type="molecule type" value="Genomic_DNA"/>
</dbReference>
<dbReference type="InterPro" id="IPR051070">
    <property type="entry name" value="NF-kappa-B_inhibitor"/>
</dbReference>
<dbReference type="Gene3D" id="1.25.40.20">
    <property type="entry name" value="Ankyrin repeat-containing domain"/>
    <property type="match status" value="3"/>
</dbReference>
<dbReference type="Proteomes" id="UP000437068">
    <property type="component" value="Unassembled WGS sequence"/>
</dbReference>
<dbReference type="EMBL" id="QXGE01000609">
    <property type="protein sequence ID" value="KAE9307775.1"/>
    <property type="molecule type" value="Genomic_DNA"/>
</dbReference>
<evidence type="ECO:0000313" key="12">
    <source>
        <dbReference type="Proteomes" id="UP000437068"/>
    </source>
</evidence>
<dbReference type="Proteomes" id="UP000429523">
    <property type="component" value="Unassembled WGS sequence"/>
</dbReference>
<accession>A0A6A3FE80</accession>
<comment type="caution">
    <text evidence="4">The sequence shown here is derived from an EMBL/GenBank/DDBJ whole genome shotgun (WGS) entry which is preliminary data.</text>
</comment>
<proteinExistence type="predicted"/>
<keyword evidence="11" id="KW-1185">Reference proteome</keyword>
<evidence type="ECO:0000313" key="11">
    <source>
        <dbReference type="Proteomes" id="UP000433483"/>
    </source>
</evidence>
<keyword evidence="1" id="KW-0677">Repeat</keyword>
<dbReference type="Proteomes" id="UP000441208">
    <property type="component" value="Unassembled WGS sequence"/>
</dbReference>
<sequence>MGFQDEYPLHAAINQVVEYRRLWLKDNGVDVSSWIVDRGLTELLDYLKFNRGYISKVELKAKWQELDKMAADEVEALLTATPNIIDVPNEIGTTALRLAVEMGNTAAVRVLLQHKADERAAKEYGVTILHFAVQNNDEEMVALLLDEGIELTGKEEYGSMTLHMAVRSGSMKMVEWLLQDKRADINATEEGGSTALHVAVSSGNLEMAKLLLGKGADVAAKDDDGRTALLDAACYKNTEIVRLLLELKASITAVNKTGRTVLHFAACYSNTKMVELLWSEAVEKNAVEKVDAMDERGNNPLGHMIAALQHDIDDESVAVAHYLCSKGSQPKLQVSALKEHQLGLIAIAQYWHRCYGAGKPLMRIPLEAVRSGESGVESYLVASENTAAGGFVYRSKICVVGPSTWGKTTLVKSVRDEVASAVDKGDHTIGIDLFSMRFEGGISAEPGDDEDSTSDDKRTPIRNLHDVTFWDFAGQDIYQVTHALYFSKRTLYLLCINLEAYVEKIRAKGQLSSVIGNRLMQCFFEENVLRWMRLVLLRQPDAQFKVVGTHFDRVEGAPELLKATLDVQERLISFLDNNDRQVEILPEAVDAMRTEFNKPLLTTGISENSGGSLKIARKNIEDTIIDAANQLSFKMPAAFNRVLECIVQKRRLVASKAREDRFGSVIVPVEDLCTNIRAELTELTELTSDVCRGILRTLHNLGEVVWYENKEGEVWQKSGANGFGEYIILDPTIMLDIVSEVVNHVYEGKEGGDYDALRKDGTLRHSLLMTFPSWSALNEVSEDMVPLFKSLLVQLKLVYPANNAEGLDKDDMIVPAYWNTKKVAQGISKSLARTASVLDTNGESILGDSGTHVAQWQYSLPVSISETVFVNFVVQCYRSYVRRDVGKTFLDCFAPGEFVGSIKFTPHTMNPFDDITITVAASTNKVAWAEMQYLVVAMELVLKDYRGLESPEERRIKRSVVDSKGVHGVTKLMNNPLQEEHVRKDFPWLPPDFSWFLQCAWENPGQLDHLQLNRDLAMLKSLIINDNKRQFPAVWTLLHNKDKKKVELRMHSELTGLCYHDPLLIDAPSFFRQIRRLIKVGIMVLSIASAAIPSPIAGAAVNSLLSESLNAVDRAKALQDVLGNSPLNCDKDTKSSLDQKARMGKLRDILLLHSPPYGEFTVGAASNLCCATTNEGDYVWVHSSELGRLEGRYTARTPITFYITDVGNLSKRDFLNVFCEWKIMDGSGAIRNGKTDPAMDLKARALWIRSASELDHVDSISKLRECTLEIVVKRLRRYTGCFRSHKEIARIKINLCDYIGKDCNNYETIKINLEDTPTQPFVTCNFAIPQSKQDKTSQDPIALGA</sequence>
<evidence type="ECO:0000256" key="2">
    <source>
        <dbReference type="ARBA" id="ARBA00023043"/>
    </source>
</evidence>
<feature type="repeat" description="ANK" evidence="3">
    <location>
        <begin position="124"/>
        <end position="156"/>
    </location>
</feature>
<dbReference type="EMBL" id="QXGF01000314">
    <property type="protein sequence ID" value="KAE8942270.1"/>
    <property type="molecule type" value="Genomic_DNA"/>
</dbReference>
<evidence type="ECO:0000313" key="9">
    <source>
        <dbReference type="EMBL" id="KAE9307775.1"/>
    </source>
</evidence>
<evidence type="ECO:0000313" key="7">
    <source>
        <dbReference type="EMBL" id="KAE9212382.1"/>
    </source>
</evidence>
<evidence type="ECO:0000313" key="6">
    <source>
        <dbReference type="EMBL" id="KAE9145117.1"/>
    </source>
</evidence>
<dbReference type="OrthoDB" id="93327at2759"/>
<evidence type="ECO:0000313" key="14">
    <source>
        <dbReference type="Proteomes" id="UP000440732"/>
    </source>
</evidence>
<dbReference type="Pfam" id="PF12796">
    <property type="entry name" value="Ank_2"/>
    <property type="match status" value="2"/>
</dbReference>
<feature type="repeat" description="ANK" evidence="3">
    <location>
        <begin position="157"/>
        <end position="190"/>
    </location>
</feature>
<evidence type="ECO:0000256" key="1">
    <source>
        <dbReference type="ARBA" id="ARBA00022737"/>
    </source>
</evidence>
<protein>
    <submittedName>
        <fullName evidence="4">Uncharacterized protein</fullName>
    </submittedName>
</protein>